<organism evidence="2 3">
    <name type="scientific">Olea europaea subsp. europaea</name>
    <dbReference type="NCBI Taxonomy" id="158383"/>
    <lineage>
        <taxon>Eukaryota</taxon>
        <taxon>Viridiplantae</taxon>
        <taxon>Streptophyta</taxon>
        <taxon>Embryophyta</taxon>
        <taxon>Tracheophyta</taxon>
        <taxon>Spermatophyta</taxon>
        <taxon>Magnoliopsida</taxon>
        <taxon>eudicotyledons</taxon>
        <taxon>Gunneridae</taxon>
        <taxon>Pentapetalae</taxon>
        <taxon>asterids</taxon>
        <taxon>lamiids</taxon>
        <taxon>Lamiales</taxon>
        <taxon>Oleaceae</taxon>
        <taxon>Oleeae</taxon>
        <taxon>Olea</taxon>
    </lineage>
</organism>
<feature type="region of interest" description="Disordered" evidence="1">
    <location>
        <begin position="106"/>
        <end position="131"/>
    </location>
</feature>
<dbReference type="EMBL" id="CACTIH010003610">
    <property type="protein sequence ID" value="CAA2977519.1"/>
    <property type="molecule type" value="Genomic_DNA"/>
</dbReference>
<sequence>MADAMISVEKIKAFYHSQIHDPDKWDLNKKLLRALGLFAGSIVLMRQYGEEKTADSGPGLWNLEPVVGSSPDSSLTLYDKPASPMESEEGTAKDLMTNSSLSIEKVHHDTSNNPSSSISSSPDSTLDDHICDLNKNSDETISGNFVSKYELSDNGSSCATSLAAFTSQMPPANVSATQSPSPQVMERPAALPGASSYRIPSSVFDRSKSSTPMEWSVCSNESLFSIHTGNMSFRNDPFFLRSGELGPPGEVSTSGQMFNYSTVQASGTEPKSHEFGVVEASIKEVIRESEDQKNESWMPEEIMSRRSRESRTSAKSFAFPILIGDIDHCASERTASSVKVAPEQQESQAQQTQKQEPESSAQPKPKTSSETEKPAPSKWFSWFKCCSFC</sequence>
<comment type="caution">
    <text evidence="2">The sequence shown here is derived from an EMBL/GenBank/DDBJ whole genome shotgun (WGS) entry which is preliminary data.</text>
</comment>
<feature type="compositionally biased region" description="Low complexity" evidence="1">
    <location>
        <begin position="111"/>
        <end position="124"/>
    </location>
</feature>
<dbReference type="PANTHER" id="PTHR33673:SF3">
    <property type="entry name" value="SUPPRESSOR SRP40-LIKE PROTEIN"/>
    <property type="match status" value="1"/>
</dbReference>
<evidence type="ECO:0000313" key="2">
    <source>
        <dbReference type="EMBL" id="CAA2977519.1"/>
    </source>
</evidence>
<feature type="region of interest" description="Disordered" evidence="1">
    <location>
        <begin position="173"/>
        <end position="195"/>
    </location>
</feature>
<feature type="compositionally biased region" description="Polar residues" evidence="1">
    <location>
        <begin position="173"/>
        <end position="182"/>
    </location>
</feature>
<protein>
    <submittedName>
        <fullName evidence="2">Uncharacterized protein</fullName>
    </submittedName>
</protein>
<gene>
    <name evidence="2" type="ORF">OLEA9_A108011</name>
</gene>
<dbReference type="PANTHER" id="PTHR33673">
    <property type="entry name" value="SUPPRESSOR SRP40-LIKE PROTEIN"/>
    <property type="match status" value="1"/>
</dbReference>
<reference evidence="2 3" key="1">
    <citation type="submission" date="2019-12" db="EMBL/GenBank/DDBJ databases">
        <authorList>
            <person name="Alioto T."/>
            <person name="Alioto T."/>
            <person name="Gomez Garrido J."/>
        </authorList>
    </citation>
    <scope>NUCLEOTIDE SEQUENCE [LARGE SCALE GENOMIC DNA]</scope>
</reference>
<feature type="region of interest" description="Disordered" evidence="1">
    <location>
        <begin position="72"/>
        <end position="94"/>
    </location>
</feature>
<feature type="region of interest" description="Disordered" evidence="1">
    <location>
        <begin position="288"/>
        <end position="310"/>
    </location>
</feature>
<name>A0A8S0RDM9_OLEEU</name>
<accession>A0A8S0RDM9</accession>
<dbReference type="Proteomes" id="UP000594638">
    <property type="component" value="Unassembled WGS sequence"/>
</dbReference>
<keyword evidence="3" id="KW-1185">Reference proteome</keyword>
<evidence type="ECO:0000256" key="1">
    <source>
        <dbReference type="SAM" id="MobiDB-lite"/>
    </source>
</evidence>
<proteinExistence type="predicted"/>
<dbReference type="OrthoDB" id="1707722at2759"/>
<evidence type="ECO:0000313" key="3">
    <source>
        <dbReference type="Proteomes" id="UP000594638"/>
    </source>
</evidence>
<feature type="compositionally biased region" description="Low complexity" evidence="1">
    <location>
        <begin position="341"/>
        <end position="354"/>
    </location>
</feature>
<feature type="region of interest" description="Disordered" evidence="1">
    <location>
        <begin position="334"/>
        <end position="375"/>
    </location>
</feature>
<dbReference type="Gramene" id="OE9A108011T1">
    <property type="protein sequence ID" value="OE9A108011C1"/>
    <property type="gene ID" value="OE9A108011"/>
</dbReference>
<dbReference type="AlphaFoldDB" id="A0A8S0RDM9"/>